<accession>A0A1G6KXT0</accession>
<dbReference type="AlphaFoldDB" id="A0A1G6KXT0"/>
<evidence type="ECO:0000313" key="1">
    <source>
        <dbReference type="EMBL" id="SDC35902.1"/>
    </source>
</evidence>
<sequence>MLAHLSSVQIDYVVVLNTSRLWRSEIVKIMKYSYEFKKDPFGITRIKLSEELSVFSDVFEDISTEEEADEYVGYVKKVLDGEYQDFEITLNATSVSIKKDLTIAKHHYRIDEPFESTIETEGFLELMLIWKEKIAGIFGD</sequence>
<protein>
    <recommendedName>
        <fullName evidence="3">tRNA-Val4</fullName>
    </recommendedName>
</protein>
<proteinExistence type="predicted"/>
<organism evidence="1 2">
    <name type="scientific">Terribacillus halophilus</name>
    <dbReference type="NCBI Taxonomy" id="361279"/>
    <lineage>
        <taxon>Bacteria</taxon>
        <taxon>Bacillati</taxon>
        <taxon>Bacillota</taxon>
        <taxon>Bacilli</taxon>
        <taxon>Bacillales</taxon>
        <taxon>Bacillaceae</taxon>
        <taxon>Terribacillus</taxon>
    </lineage>
</organism>
<keyword evidence="2" id="KW-1185">Reference proteome</keyword>
<dbReference type="EMBL" id="FMZB01000002">
    <property type="protein sequence ID" value="SDC35902.1"/>
    <property type="molecule type" value="Genomic_DNA"/>
</dbReference>
<name>A0A1G6KXT0_9BACI</name>
<evidence type="ECO:0000313" key="2">
    <source>
        <dbReference type="Proteomes" id="UP000198666"/>
    </source>
</evidence>
<gene>
    <name evidence="1" type="ORF">SAMN05421663_102181</name>
</gene>
<reference evidence="2" key="1">
    <citation type="submission" date="2016-10" db="EMBL/GenBank/DDBJ databases">
        <authorList>
            <person name="Varghese N."/>
            <person name="Submissions S."/>
        </authorList>
    </citation>
    <scope>NUCLEOTIDE SEQUENCE [LARGE SCALE GENOMIC DNA]</scope>
    <source>
        <strain evidence="2">DSM 21620</strain>
    </source>
</reference>
<dbReference type="Proteomes" id="UP000198666">
    <property type="component" value="Unassembled WGS sequence"/>
</dbReference>
<evidence type="ECO:0008006" key="3">
    <source>
        <dbReference type="Google" id="ProtNLM"/>
    </source>
</evidence>